<dbReference type="SUPFAM" id="SSF53137">
    <property type="entry name" value="Translational machinery components"/>
    <property type="match status" value="1"/>
</dbReference>
<dbReference type="Proteomes" id="UP000095281">
    <property type="component" value="Unplaced"/>
</dbReference>
<reference evidence="6" key="1">
    <citation type="submission" date="2016-11" db="UniProtKB">
        <authorList>
            <consortium name="WormBaseParasite"/>
        </authorList>
    </citation>
    <scope>IDENTIFICATION</scope>
</reference>
<feature type="region of interest" description="Disordered" evidence="4">
    <location>
        <begin position="1"/>
        <end position="35"/>
    </location>
</feature>
<dbReference type="GO" id="GO:0006412">
    <property type="term" value="P:translation"/>
    <property type="evidence" value="ECO:0007669"/>
    <property type="project" value="InterPro"/>
</dbReference>
<protein>
    <submittedName>
        <fullName evidence="6">30S ribosomal protein S11</fullName>
    </submittedName>
</protein>
<dbReference type="OMA" id="QFDGVAY"/>
<feature type="compositionally biased region" description="Basic and acidic residues" evidence="4">
    <location>
        <begin position="15"/>
        <end position="35"/>
    </location>
</feature>
<dbReference type="GO" id="GO:1990904">
    <property type="term" value="C:ribonucleoprotein complex"/>
    <property type="evidence" value="ECO:0007669"/>
    <property type="project" value="UniProtKB-KW"/>
</dbReference>
<dbReference type="HAMAP" id="MF_01310">
    <property type="entry name" value="Ribosomal_uS11"/>
    <property type="match status" value="1"/>
</dbReference>
<dbReference type="Pfam" id="PF00411">
    <property type="entry name" value="Ribosomal_S11"/>
    <property type="match status" value="1"/>
</dbReference>
<evidence type="ECO:0000256" key="4">
    <source>
        <dbReference type="SAM" id="MobiDB-lite"/>
    </source>
</evidence>
<proteinExistence type="inferred from homology"/>
<keyword evidence="5" id="KW-1185">Reference proteome</keyword>
<dbReference type="GO" id="GO:0005840">
    <property type="term" value="C:ribosome"/>
    <property type="evidence" value="ECO:0007669"/>
    <property type="project" value="UniProtKB-KW"/>
</dbReference>
<dbReference type="AlphaFoldDB" id="A0A1I8B9R2"/>
<comment type="similarity">
    <text evidence="1">Belongs to the universal ribosomal protein uS11 family.</text>
</comment>
<organism evidence="5 6">
    <name type="scientific">Meloidogyne hapla</name>
    <name type="common">Root-knot nematode worm</name>
    <dbReference type="NCBI Taxonomy" id="6305"/>
    <lineage>
        <taxon>Eukaryota</taxon>
        <taxon>Metazoa</taxon>
        <taxon>Ecdysozoa</taxon>
        <taxon>Nematoda</taxon>
        <taxon>Chromadorea</taxon>
        <taxon>Rhabditida</taxon>
        <taxon>Tylenchina</taxon>
        <taxon>Tylenchomorpha</taxon>
        <taxon>Tylenchoidea</taxon>
        <taxon>Meloidogynidae</taxon>
        <taxon>Meloidogyninae</taxon>
        <taxon>Meloidogyne</taxon>
    </lineage>
</organism>
<evidence type="ECO:0000256" key="1">
    <source>
        <dbReference type="ARBA" id="ARBA00006194"/>
    </source>
</evidence>
<dbReference type="PANTHER" id="PTHR11759">
    <property type="entry name" value="40S RIBOSOMAL PROTEIN S14/30S RIBOSOMAL PROTEIN S11"/>
    <property type="match status" value="1"/>
</dbReference>
<accession>A0A1I8B9R2</accession>
<evidence type="ECO:0000313" key="6">
    <source>
        <dbReference type="WBParaSite" id="MhA1_Contig1643.frz3.gene13"/>
    </source>
</evidence>
<dbReference type="GO" id="GO:0003735">
    <property type="term" value="F:structural constituent of ribosome"/>
    <property type="evidence" value="ECO:0007669"/>
    <property type="project" value="InterPro"/>
</dbReference>
<evidence type="ECO:0000256" key="3">
    <source>
        <dbReference type="ARBA" id="ARBA00023274"/>
    </source>
</evidence>
<dbReference type="Gene3D" id="3.30.420.80">
    <property type="entry name" value="Ribosomal protein S11"/>
    <property type="match status" value="1"/>
</dbReference>
<evidence type="ECO:0000313" key="5">
    <source>
        <dbReference type="Proteomes" id="UP000095281"/>
    </source>
</evidence>
<dbReference type="InterPro" id="IPR001971">
    <property type="entry name" value="Ribosomal_uS11"/>
</dbReference>
<name>A0A1I8B9R2_MELHA</name>
<sequence>MKKKLRSIYTSICRQNDKEGEGNKLDENKNESNEKSISDLLSGEGFFMPFKTEVTPEKVPHHHYKHWEKSKRVITRDLPTLDILEKEEIEGTTGSSTLLSIATSRVDEQMPSLSTMKQLFGGIPYERLPIVVIIAKYTNTKIAVTDHQGVIICNTSAGIEGFKHAKKKTTLAGQATGAAAAARMIRRGIRIARVVVKGIGPGRMTAVKGLATGGIQVVSITDRTPLPELGPRPRKIRRV</sequence>
<keyword evidence="3" id="KW-0687">Ribonucleoprotein</keyword>
<dbReference type="WBParaSite" id="MhA1_Contig1643.frz3.gene13">
    <property type="protein sequence ID" value="MhA1_Contig1643.frz3.gene13"/>
    <property type="gene ID" value="MhA1_Contig1643.frz3.gene13"/>
</dbReference>
<dbReference type="InterPro" id="IPR036967">
    <property type="entry name" value="Ribosomal_uS11_sf"/>
</dbReference>
<keyword evidence="2" id="KW-0689">Ribosomal protein</keyword>
<evidence type="ECO:0000256" key="2">
    <source>
        <dbReference type="ARBA" id="ARBA00022980"/>
    </source>
</evidence>